<evidence type="ECO:0000256" key="3">
    <source>
        <dbReference type="ARBA" id="ARBA00023014"/>
    </source>
</evidence>
<keyword evidence="2" id="KW-0408">Iron</keyword>
<dbReference type="GO" id="GO:0046872">
    <property type="term" value="F:metal ion binding"/>
    <property type="evidence" value="ECO:0007669"/>
    <property type="project" value="UniProtKB-KW"/>
</dbReference>
<feature type="compositionally biased region" description="Basic and acidic residues" evidence="4">
    <location>
        <begin position="338"/>
        <end position="351"/>
    </location>
</feature>
<dbReference type="PANTHER" id="PTHR43432:SF3">
    <property type="entry name" value="SLR0285 PROTEIN"/>
    <property type="match status" value="1"/>
</dbReference>
<evidence type="ECO:0000259" key="5">
    <source>
        <dbReference type="PROSITE" id="PS51918"/>
    </source>
</evidence>
<dbReference type="Proteomes" id="UP000253509">
    <property type="component" value="Unassembled WGS sequence"/>
</dbReference>
<dbReference type="CDD" id="cd01335">
    <property type="entry name" value="Radical_SAM"/>
    <property type="match status" value="1"/>
</dbReference>
<dbReference type="SUPFAM" id="SSF102114">
    <property type="entry name" value="Radical SAM enzymes"/>
    <property type="match status" value="1"/>
</dbReference>
<dbReference type="PANTHER" id="PTHR43432">
    <property type="entry name" value="SLR0285 PROTEIN"/>
    <property type="match status" value="1"/>
</dbReference>
<keyword evidence="3" id="KW-0411">Iron-sulfur</keyword>
<evidence type="ECO:0000256" key="2">
    <source>
        <dbReference type="ARBA" id="ARBA00023004"/>
    </source>
</evidence>
<dbReference type="InterPro" id="IPR007197">
    <property type="entry name" value="rSAM"/>
</dbReference>
<organism evidence="6 7">
    <name type="scientific">Brevibacterium celere</name>
    <dbReference type="NCBI Taxonomy" id="225845"/>
    <lineage>
        <taxon>Bacteria</taxon>
        <taxon>Bacillati</taxon>
        <taxon>Actinomycetota</taxon>
        <taxon>Actinomycetes</taxon>
        <taxon>Micrococcales</taxon>
        <taxon>Brevibacteriaceae</taxon>
        <taxon>Brevibacterium</taxon>
    </lineage>
</organism>
<keyword evidence="7" id="KW-1185">Reference proteome</keyword>
<dbReference type="NCBIfam" id="NF038135">
    <property type="entry name" value="rSAM_Rv2578c"/>
    <property type="match status" value="1"/>
</dbReference>
<keyword evidence="6" id="KW-0456">Lyase</keyword>
<dbReference type="SFLD" id="SFLDG01084">
    <property type="entry name" value="Uncharacterised_Radical_SAM_Su"/>
    <property type="match status" value="1"/>
</dbReference>
<dbReference type="GO" id="GO:0051536">
    <property type="term" value="F:iron-sulfur cluster binding"/>
    <property type="evidence" value="ECO:0007669"/>
    <property type="project" value="UniProtKB-KW"/>
</dbReference>
<dbReference type="SMART" id="SM00729">
    <property type="entry name" value="Elp3"/>
    <property type="match status" value="1"/>
</dbReference>
<feature type="region of interest" description="Disordered" evidence="4">
    <location>
        <begin position="311"/>
        <end position="373"/>
    </location>
</feature>
<feature type="compositionally biased region" description="Low complexity" evidence="4">
    <location>
        <begin position="316"/>
        <end position="328"/>
    </location>
</feature>
<dbReference type="EMBL" id="QNSB01000003">
    <property type="protein sequence ID" value="RBP72754.1"/>
    <property type="molecule type" value="Genomic_DNA"/>
</dbReference>
<dbReference type="AlphaFoldDB" id="A0A366IJZ3"/>
<dbReference type="InterPro" id="IPR006638">
    <property type="entry name" value="Elp3/MiaA/NifB-like_rSAM"/>
</dbReference>
<sequence>MRWEQPTGQLFGVKGLVRSVTTPEFAGMTFHEVLAKSALNKVPASSSMPFSWTVNPYRGCSHACVYCFARSTHRYLDLDAGADFDRQVIVKINTPEVLAAEVAKPKWAHDLVALGTNTDPYQRAEGRYRLMPGIISALAEHDTPMSILTKGTLLRRDLPLLSRAAEEVPVELGMSIAVHDDELQQAIEPGTPTTTARLATVAAAAELGFDVTVFLMPVMPKLTDSMDHLDAALRAISEAGAARVVYGALHLRPGAREWFFTWLEREHPQLIPRYRRMYANSAYASKEYRRWLAARIDPLIDRYGLRGADADDPAPRDLAAGGPPAARRPMSWRRFRARREQMRLRPTDQDQLRPASGEEWGPAPPPPVQDALF</sequence>
<dbReference type="SFLD" id="SFLDS00029">
    <property type="entry name" value="Radical_SAM"/>
    <property type="match status" value="1"/>
</dbReference>
<dbReference type="Pfam" id="PF04055">
    <property type="entry name" value="Radical_SAM"/>
    <property type="match status" value="1"/>
</dbReference>
<protein>
    <submittedName>
        <fullName evidence="6">DNA repair photolyase</fullName>
    </submittedName>
</protein>
<feature type="compositionally biased region" description="Pro residues" evidence="4">
    <location>
        <begin position="362"/>
        <end position="373"/>
    </location>
</feature>
<proteinExistence type="predicted"/>
<dbReference type="InterPro" id="IPR058240">
    <property type="entry name" value="rSAM_sf"/>
</dbReference>
<accession>A0A366IJZ3</accession>
<dbReference type="PROSITE" id="PS51918">
    <property type="entry name" value="RADICAL_SAM"/>
    <property type="match status" value="1"/>
</dbReference>
<name>A0A366IJZ3_9MICO</name>
<dbReference type="GO" id="GO:0016829">
    <property type="term" value="F:lyase activity"/>
    <property type="evidence" value="ECO:0007669"/>
    <property type="project" value="UniProtKB-KW"/>
</dbReference>
<evidence type="ECO:0000256" key="1">
    <source>
        <dbReference type="ARBA" id="ARBA00022723"/>
    </source>
</evidence>
<dbReference type="Gene3D" id="3.80.30.30">
    <property type="match status" value="1"/>
</dbReference>
<evidence type="ECO:0000313" key="7">
    <source>
        <dbReference type="Proteomes" id="UP000253509"/>
    </source>
</evidence>
<reference evidence="6 7" key="1">
    <citation type="submission" date="2018-06" db="EMBL/GenBank/DDBJ databases">
        <title>Freshwater and sediment microbial communities from various areas in North America, analyzing microbe dynamics in response to fracking.</title>
        <authorList>
            <person name="Lamendella R."/>
        </authorList>
    </citation>
    <scope>NUCLEOTIDE SEQUENCE [LARGE SCALE GENOMIC DNA]</scope>
    <source>
        <strain evidence="6 7">3b_TX</strain>
    </source>
</reference>
<gene>
    <name evidence="6" type="ORF">DFO65_10345</name>
</gene>
<feature type="domain" description="Radical SAM core" evidence="5">
    <location>
        <begin position="46"/>
        <end position="295"/>
    </location>
</feature>
<dbReference type="InterPro" id="IPR040086">
    <property type="entry name" value="MJ0683-like"/>
</dbReference>
<dbReference type="RefSeq" id="WP_181778624.1">
    <property type="nucleotide sequence ID" value="NZ_QNSB01000003.1"/>
</dbReference>
<comment type="caution">
    <text evidence="6">The sequence shown here is derived from an EMBL/GenBank/DDBJ whole genome shotgun (WGS) entry which is preliminary data.</text>
</comment>
<evidence type="ECO:0000256" key="4">
    <source>
        <dbReference type="SAM" id="MobiDB-lite"/>
    </source>
</evidence>
<keyword evidence="1" id="KW-0479">Metal-binding</keyword>
<evidence type="ECO:0000313" key="6">
    <source>
        <dbReference type="EMBL" id="RBP72754.1"/>
    </source>
</evidence>